<feature type="transmembrane region" description="Helical" evidence="7">
    <location>
        <begin position="89"/>
        <end position="106"/>
    </location>
</feature>
<dbReference type="PANTHER" id="PTHR42718">
    <property type="entry name" value="MAJOR FACILITATOR SUPERFAMILY MULTIDRUG TRANSPORTER MFSC"/>
    <property type="match status" value="1"/>
</dbReference>
<dbReference type="Gene3D" id="1.20.1250.20">
    <property type="entry name" value="MFS general substrate transporter like domains"/>
    <property type="match status" value="1"/>
</dbReference>
<evidence type="ECO:0000313" key="8">
    <source>
        <dbReference type="EMBL" id="QEC49681.1"/>
    </source>
</evidence>
<feature type="transmembrane region" description="Helical" evidence="7">
    <location>
        <begin position="127"/>
        <end position="147"/>
    </location>
</feature>
<organism evidence="8 9">
    <name type="scientific">Baekduia soli</name>
    <dbReference type="NCBI Taxonomy" id="496014"/>
    <lineage>
        <taxon>Bacteria</taxon>
        <taxon>Bacillati</taxon>
        <taxon>Actinomycetota</taxon>
        <taxon>Thermoleophilia</taxon>
        <taxon>Solirubrobacterales</taxon>
        <taxon>Baekduiaceae</taxon>
        <taxon>Baekduia</taxon>
    </lineage>
</organism>
<evidence type="ECO:0000313" key="9">
    <source>
        <dbReference type="Proteomes" id="UP000321805"/>
    </source>
</evidence>
<dbReference type="OrthoDB" id="4325372at2"/>
<proteinExistence type="predicted"/>
<feature type="transmembrane region" description="Helical" evidence="7">
    <location>
        <begin position="59"/>
        <end position="77"/>
    </location>
</feature>
<dbReference type="AlphaFoldDB" id="A0A5B8UAP3"/>
<feature type="transmembrane region" description="Helical" evidence="7">
    <location>
        <begin position="24"/>
        <end position="47"/>
    </location>
</feature>
<dbReference type="GO" id="GO:0005886">
    <property type="term" value="C:plasma membrane"/>
    <property type="evidence" value="ECO:0007669"/>
    <property type="project" value="UniProtKB-SubCell"/>
</dbReference>
<dbReference type="InterPro" id="IPR011701">
    <property type="entry name" value="MFS"/>
</dbReference>
<dbReference type="GO" id="GO:0022857">
    <property type="term" value="F:transmembrane transporter activity"/>
    <property type="evidence" value="ECO:0007669"/>
    <property type="project" value="InterPro"/>
</dbReference>
<dbReference type="Gene3D" id="1.20.1720.10">
    <property type="entry name" value="Multidrug resistance protein D"/>
    <property type="match status" value="1"/>
</dbReference>
<evidence type="ECO:0000256" key="3">
    <source>
        <dbReference type="ARBA" id="ARBA00022475"/>
    </source>
</evidence>
<keyword evidence="3" id="KW-1003">Cell membrane</keyword>
<evidence type="ECO:0000256" key="1">
    <source>
        <dbReference type="ARBA" id="ARBA00004651"/>
    </source>
</evidence>
<dbReference type="Proteomes" id="UP000321805">
    <property type="component" value="Chromosome"/>
</dbReference>
<keyword evidence="5 7" id="KW-1133">Transmembrane helix</keyword>
<keyword evidence="6 7" id="KW-0472">Membrane</keyword>
<name>A0A5B8UAP3_9ACTN</name>
<keyword evidence="9" id="KW-1185">Reference proteome</keyword>
<evidence type="ECO:0000256" key="7">
    <source>
        <dbReference type="SAM" id="Phobius"/>
    </source>
</evidence>
<dbReference type="PANTHER" id="PTHR42718:SF46">
    <property type="entry name" value="BLR6921 PROTEIN"/>
    <property type="match status" value="1"/>
</dbReference>
<protein>
    <submittedName>
        <fullName evidence="8">MFS transporter</fullName>
    </submittedName>
</protein>
<gene>
    <name evidence="8" type="ORF">FSW04_20265</name>
</gene>
<evidence type="ECO:0000256" key="6">
    <source>
        <dbReference type="ARBA" id="ARBA00023136"/>
    </source>
</evidence>
<dbReference type="EMBL" id="CP042430">
    <property type="protein sequence ID" value="QEC49681.1"/>
    <property type="molecule type" value="Genomic_DNA"/>
</dbReference>
<dbReference type="Pfam" id="PF07690">
    <property type="entry name" value="MFS_1"/>
    <property type="match status" value="1"/>
</dbReference>
<sequence>MGGVGGATGALLGGVLTQLLSWRWILLINVPIGVAVAVAALSVVPLVTRDAKARRAFDLAGALTVTAGLVVLTYGIVETDQHGWASTRTLVTLGLGVALLATFLFIEGRLAAAPLVPLRIFRSRAVSGANIVVLCMGGAVFAMWYFVSLYLQEILGLDPIEAGLAFLPMTAAIIGTSQLAGRLTGRLGPGVVLSGAWRSSPWACWASVASRPTAATWATCSPPPC</sequence>
<comment type="subcellular location">
    <subcellularLocation>
        <location evidence="1">Cell membrane</location>
        <topology evidence="1">Multi-pass membrane protein</topology>
    </subcellularLocation>
</comment>
<accession>A0A5B8UAP3</accession>
<keyword evidence="2" id="KW-0813">Transport</keyword>
<reference evidence="8 9" key="1">
    <citation type="journal article" date="2018" name="J. Microbiol.">
        <title>Baekduia soli gen. nov., sp. nov., a novel bacterium isolated from the soil of Baekdu Mountain and proposal of a novel family name, Baekduiaceae fam. nov.</title>
        <authorList>
            <person name="An D.S."/>
            <person name="Siddiqi M.Z."/>
            <person name="Kim K.H."/>
            <person name="Yu H.S."/>
            <person name="Im W.T."/>
        </authorList>
    </citation>
    <scope>NUCLEOTIDE SEQUENCE [LARGE SCALE GENOMIC DNA]</scope>
    <source>
        <strain evidence="8 9">BR7-21</strain>
    </source>
</reference>
<dbReference type="SUPFAM" id="SSF103473">
    <property type="entry name" value="MFS general substrate transporter"/>
    <property type="match status" value="1"/>
</dbReference>
<dbReference type="KEGG" id="bsol:FSW04_20265"/>
<keyword evidence="4 7" id="KW-0812">Transmembrane</keyword>
<dbReference type="InterPro" id="IPR036259">
    <property type="entry name" value="MFS_trans_sf"/>
</dbReference>
<evidence type="ECO:0000256" key="5">
    <source>
        <dbReference type="ARBA" id="ARBA00022989"/>
    </source>
</evidence>
<evidence type="ECO:0000256" key="2">
    <source>
        <dbReference type="ARBA" id="ARBA00022448"/>
    </source>
</evidence>
<evidence type="ECO:0000256" key="4">
    <source>
        <dbReference type="ARBA" id="ARBA00022692"/>
    </source>
</evidence>